<organism evidence="1 2">
    <name type="scientific">Pseudonocardia eucalypti</name>
    <dbReference type="NCBI Taxonomy" id="648755"/>
    <lineage>
        <taxon>Bacteria</taxon>
        <taxon>Bacillati</taxon>
        <taxon>Actinomycetota</taxon>
        <taxon>Actinomycetes</taxon>
        <taxon>Pseudonocardiales</taxon>
        <taxon>Pseudonocardiaceae</taxon>
        <taxon>Pseudonocardia</taxon>
    </lineage>
</organism>
<evidence type="ECO:0008006" key="3">
    <source>
        <dbReference type="Google" id="ProtNLM"/>
    </source>
</evidence>
<comment type="caution">
    <text evidence="1">The sequence shown here is derived from an EMBL/GenBank/DDBJ whole genome shotgun (WGS) entry which is preliminary data.</text>
</comment>
<proteinExistence type="predicted"/>
<reference evidence="2" key="1">
    <citation type="journal article" date="2019" name="Int. J. Syst. Evol. Microbiol.">
        <title>The Global Catalogue of Microorganisms (GCM) 10K type strain sequencing project: providing services to taxonomists for standard genome sequencing and annotation.</title>
        <authorList>
            <consortium name="The Broad Institute Genomics Platform"/>
            <consortium name="The Broad Institute Genome Sequencing Center for Infectious Disease"/>
            <person name="Wu L."/>
            <person name="Ma J."/>
        </authorList>
    </citation>
    <scope>NUCLEOTIDE SEQUENCE [LARGE SCALE GENOMIC DNA]</scope>
    <source>
        <strain evidence="2">JCM 18303</strain>
    </source>
</reference>
<keyword evidence="2" id="KW-1185">Reference proteome</keyword>
<dbReference type="EMBL" id="BAABJP010000005">
    <property type="protein sequence ID" value="GAA5150030.1"/>
    <property type="molecule type" value="Genomic_DNA"/>
</dbReference>
<gene>
    <name evidence="1" type="ORF">GCM10023321_14830</name>
</gene>
<evidence type="ECO:0000313" key="2">
    <source>
        <dbReference type="Proteomes" id="UP001428817"/>
    </source>
</evidence>
<name>A0ABP9PW48_9PSEU</name>
<evidence type="ECO:0000313" key="1">
    <source>
        <dbReference type="EMBL" id="GAA5150030.1"/>
    </source>
</evidence>
<protein>
    <recommendedName>
        <fullName evidence="3">AMP-binding enzyme</fullName>
    </recommendedName>
</protein>
<sequence length="243" mass="25257">MLAVLSGLSVATMTVATRDGAELAQRLRRLPPRVGAIFVVGAGRRCAREAQQMLIDLGERPFVTEDDLRAITLTAATLLYLGGLGRPVSSARVLVVGAPTVSVVVALLLAAGIGQIAVWVPGAAGVPLEQACRDADVVINLLVGDPGVDVLVRRTAWDRPCGSVIGIRHVHELLLALPGLARAVAGSIGPLIDVEVYDACVRGLVAATPPGWTLPSLTSRVTTYQVAVHAARVFSPFQGPTTG</sequence>
<accession>A0ABP9PW48</accession>
<dbReference type="Proteomes" id="UP001428817">
    <property type="component" value="Unassembled WGS sequence"/>
</dbReference>